<name>A0A1T4YK15_9MICO</name>
<evidence type="ECO:0000313" key="5">
    <source>
        <dbReference type="EMBL" id="SKB02023.1"/>
    </source>
</evidence>
<evidence type="ECO:0000256" key="3">
    <source>
        <dbReference type="ARBA" id="ARBA00022898"/>
    </source>
</evidence>
<gene>
    <name evidence="5" type="ORF">SAMN06295879_3412</name>
</gene>
<evidence type="ECO:0000256" key="1">
    <source>
        <dbReference type="ARBA" id="ARBA00001933"/>
    </source>
</evidence>
<dbReference type="PANTHER" id="PTHR10314">
    <property type="entry name" value="CYSTATHIONINE BETA-SYNTHASE"/>
    <property type="match status" value="1"/>
</dbReference>
<dbReference type="InterPro" id="IPR050214">
    <property type="entry name" value="Cys_Synth/Cystath_Beta-Synth"/>
</dbReference>
<evidence type="ECO:0000259" key="4">
    <source>
        <dbReference type="Pfam" id="PF00291"/>
    </source>
</evidence>
<dbReference type="Pfam" id="PF00291">
    <property type="entry name" value="PALP"/>
    <property type="match status" value="1"/>
</dbReference>
<dbReference type="GO" id="GO:0016765">
    <property type="term" value="F:transferase activity, transferring alkyl or aryl (other than methyl) groups"/>
    <property type="evidence" value="ECO:0007669"/>
    <property type="project" value="UniProtKB-ARBA"/>
</dbReference>
<comment type="cofactor">
    <cofactor evidence="1">
        <name>pyridoxal 5'-phosphate</name>
        <dbReference type="ChEBI" id="CHEBI:597326"/>
    </cofactor>
</comment>
<dbReference type="SUPFAM" id="SSF53686">
    <property type="entry name" value="Tryptophan synthase beta subunit-like PLP-dependent enzymes"/>
    <property type="match status" value="1"/>
</dbReference>
<organism evidence="5 6">
    <name type="scientific">Agreia bicolorata</name>
    <dbReference type="NCBI Taxonomy" id="110935"/>
    <lineage>
        <taxon>Bacteria</taxon>
        <taxon>Bacillati</taxon>
        <taxon>Actinomycetota</taxon>
        <taxon>Actinomycetes</taxon>
        <taxon>Micrococcales</taxon>
        <taxon>Microbacteriaceae</taxon>
        <taxon>Agreia</taxon>
    </lineage>
</organism>
<keyword evidence="3" id="KW-0663">Pyridoxal phosphate</keyword>
<dbReference type="Proteomes" id="UP000189735">
    <property type="component" value="Unassembled WGS sequence"/>
</dbReference>
<accession>A0A1T4YK15</accession>
<proteinExistence type="inferred from homology"/>
<evidence type="ECO:0000256" key="2">
    <source>
        <dbReference type="ARBA" id="ARBA00007103"/>
    </source>
</evidence>
<dbReference type="CDD" id="cd01561">
    <property type="entry name" value="CBS_like"/>
    <property type="match status" value="1"/>
</dbReference>
<dbReference type="InterPro" id="IPR001926">
    <property type="entry name" value="TrpB-like_PALP"/>
</dbReference>
<dbReference type="FunFam" id="3.40.50.1100:FF:000003">
    <property type="entry name" value="Cystathionine beta-synthase"/>
    <property type="match status" value="1"/>
</dbReference>
<comment type="similarity">
    <text evidence="2">Belongs to the cysteine synthase/cystathionine beta-synthase family.</text>
</comment>
<reference evidence="6" key="1">
    <citation type="submission" date="2017-02" db="EMBL/GenBank/DDBJ databases">
        <authorList>
            <person name="Varghese N."/>
            <person name="Submissions S."/>
        </authorList>
    </citation>
    <scope>NUCLEOTIDE SEQUENCE [LARGE SCALE GENOMIC DNA]</scope>
    <source>
        <strain evidence="6">VKM Ac-2052</strain>
    </source>
</reference>
<dbReference type="Gene3D" id="3.40.50.1100">
    <property type="match status" value="2"/>
</dbReference>
<dbReference type="InterPro" id="IPR036052">
    <property type="entry name" value="TrpB-like_PALP_sf"/>
</dbReference>
<protein>
    <submittedName>
        <fullName evidence="5">Cystathionine beta-synthase/cysteine synthase A</fullName>
    </submittedName>
</protein>
<feature type="domain" description="Tryptophan synthase beta chain-like PALP" evidence="4">
    <location>
        <begin position="32"/>
        <end position="323"/>
    </location>
</feature>
<dbReference type="EMBL" id="FUYG01000011">
    <property type="protein sequence ID" value="SKB02023.1"/>
    <property type="molecule type" value="Genomic_DNA"/>
</dbReference>
<sequence length="348" mass="36423">MTNLDAHPLAAPASGQEPCAELVEDVTPSVLSLIGNTPLIELNVLAQGLPARVLVKLESRNAGGSAKDRIALHMVRAAEASGALKPGATIVESSSGNTGIGLALVGRLTGHPVVIIHSAYISDEKRAVLKAYGARLVEADWEAPPESPNNARAIADRIAAELPNAWRPSQYENESNPGAHYQTTGPEIWRQTAHKVTHLVASVGTGGTISGTGRYLKDVSADRIRVIGADPTGSTYSGNAAGQINVEGAGNRWTQPNWPQTYHHEVVDEYVVVSDQEIYDTVHTLAASEALLLGPSSALAVAVALRVAAKAPQGSVVVAIAPDTGANYLTKAFDDAWLTDLGVGTYSI</sequence>
<evidence type="ECO:0000313" key="6">
    <source>
        <dbReference type="Proteomes" id="UP000189735"/>
    </source>
</evidence>
<dbReference type="RefSeq" id="WP_078715364.1">
    <property type="nucleotide sequence ID" value="NZ_FUYG01000011.1"/>
</dbReference>
<dbReference type="InterPro" id="IPR001216">
    <property type="entry name" value="P-phosphate_BS"/>
</dbReference>
<dbReference type="AlphaFoldDB" id="A0A1T4YK15"/>
<dbReference type="GO" id="GO:0006535">
    <property type="term" value="P:cysteine biosynthetic process from serine"/>
    <property type="evidence" value="ECO:0007669"/>
    <property type="project" value="InterPro"/>
</dbReference>
<dbReference type="PROSITE" id="PS00901">
    <property type="entry name" value="CYS_SYNTHASE"/>
    <property type="match status" value="1"/>
</dbReference>